<dbReference type="InterPro" id="IPR011990">
    <property type="entry name" value="TPR-like_helical_dom_sf"/>
</dbReference>
<evidence type="ECO:0000256" key="4">
    <source>
        <dbReference type="ARBA" id="ARBA00023136"/>
    </source>
</evidence>
<keyword evidence="5" id="KW-0998">Cell outer membrane</keyword>
<dbReference type="Pfam" id="PF14322">
    <property type="entry name" value="SusD-like_3"/>
    <property type="match status" value="1"/>
</dbReference>
<dbReference type="InterPro" id="IPR012944">
    <property type="entry name" value="SusD_RagB_dom"/>
</dbReference>
<comment type="subcellular location">
    <subcellularLocation>
        <location evidence="1">Cell outer membrane</location>
    </subcellularLocation>
</comment>
<feature type="domain" description="SusD-like N-terminal" evidence="7">
    <location>
        <begin position="101"/>
        <end position="223"/>
    </location>
</feature>
<dbReference type="PROSITE" id="PS51257">
    <property type="entry name" value="PROKAR_LIPOPROTEIN"/>
    <property type="match status" value="1"/>
</dbReference>
<dbReference type="InterPro" id="IPR033985">
    <property type="entry name" value="SusD-like_N"/>
</dbReference>
<evidence type="ECO:0000256" key="1">
    <source>
        <dbReference type="ARBA" id="ARBA00004442"/>
    </source>
</evidence>
<organism evidence="8 9">
    <name type="scientific">Chitinophaga tropicalis</name>
    <dbReference type="NCBI Taxonomy" id="2683588"/>
    <lineage>
        <taxon>Bacteria</taxon>
        <taxon>Pseudomonadati</taxon>
        <taxon>Bacteroidota</taxon>
        <taxon>Chitinophagia</taxon>
        <taxon>Chitinophagales</taxon>
        <taxon>Chitinophagaceae</taxon>
        <taxon>Chitinophaga</taxon>
    </lineage>
</organism>
<dbReference type="SUPFAM" id="SSF48452">
    <property type="entry name" value="TPR-like"/>
    <property type="match status" value="1"/>
</dbReference>
<dbReference type="GO" id="GO:0009279">
    <property type="term" value="C:cell outer membrane"/>
    <property type="evidence" value="ECO:0007669"/>
    <property type="project" value="UniProtKB-SubCell"/>
</dbReference>
<evidence type="ECO:0000313" key="8">
    <source>
        <dbReference type="EMBL" id="MVT10304.1"/>
    </source>
</evidence>
<keyword evidence="9" id="KW-1185">Reference proteome</keyword>
<evidence type="ECO:0000256" key="3">
    <source>
        <dbReference type="ARBA" id="ARBA00022729"/>
    </source>
</evidence>
<evidence type="ECO:0000259" key="6">
    <source>
        <dbReference type="Pfam" id="PF07980"/>
    </source>
</evidence>
<accession>A0A7K1U7G8</accession>
<sequence>MMRFTFFLFIIMICLLGQGCSKLLNVDNPDNKITGVELFKDNEAAESAVLGIYSAASGTSSLLSGSITVYAGLYADELIYTSTQVSTTEFYHGPIAVNNTVLESNFWNNTYRFIYQVNACLEGLHNSTSLSSGVKARLTGECRFLRALFYFYMIQLFGDVPLVTVTNYNTNENMPRTSVAQVKDSILADLLNARELLSEEYPSNEKVRANKWAAVALLARYYLYEEKWTKAEAAATEIITSNVYQLDEPNKVFLANSSEAILQLRPVLAGYNTMEGNMFLPTSTSRPVYPLSGYLTASFERNDKRRSAWVNSKVVSGVTYYYPYKYKQKVNFTSSFKLTEYSMMLRLAEIYLVRAECRVHLEQLSGAIADIDVIRSRAGLPLVAVTAPDISSALLNKKIQQERRIEFFAEWGHRWFDLKRTGKAYETMITIKPGWKETQHLWPIPYPQISLNPYLTQNPGYF</sequence>
<dbReference type="Gene3D" id="1.25.40.390">
    <property type="match status" value="1"/>
</dbReference>
<dbReference type="EMBL" id="WRXN01000008">
    <property type="protein sequence ID" value="MVT10304.1"/>
    <property type="molecule type" value="Genomic_DNA"/>
</dbReference>
<dbReference type="CDD" id="cd08977">
    <property type="entry name" value="SusD"/>
    <property type="match status" value="1"/>
</dbReference>
<keyword evidence="3" id="KW-0732">Signal</keyword>
<dbReference type="Pfam" id="PF07980">
    <property type="entry name" value="SusD_RagB"/>
    <property type="match status" value="1"/>
</dbReference>
<evidence type="ECO:0000256" key="5">
    <source>
        <dbReference type="ARBA" id="ARBA00023237"/>
    </source>
</evidence>
<reference evidence="8 9" key="1">
    <citation type="submission" date="2019-12" db="EMBL/GenBank/DDBJ databases">
        <title>Chitinophaga sp. strain ysch24 (GDMCC 1.1355), whole genome shotgun sequence.</title>
        <authorList>
            <person name="Zhang X."/>
        </authorList>
    </citation>
    <scope>NUCLEOTIDE SEQUENCE [LARGE SCALE GENOMIC DNA]</scope>
    <source>
        <strain evidence="9">ysch24</strain>
    </source>
</reference>
<protein>
    <submittedName>
        <fullName evidence="8">RagB/SusD family nutrient uptake outer membrane protein</fullName>
    </submittedName>
</protein>
<proteinExistence type="inferred from homology"/>
<evidence type="ECO:0000259" key="7">
    <source>
        <dbReference type="Pfam" id="PF14322"/>
    </source>
</evidence>
<gene>
    <name evidence="8" type="ORF">GO493_18675</name>
</gene>
<keyword evidence="4" id="KW-0472">Membrane</keyword>
<evidence type="ECO:0000313" key="9">
    <source>
        <dbReference type="Proteomes" id="UP000461730"/>
    </source>
</evidence>
<dbReference type="AlphaFoldDB" id="A0A7K1U7G8"/>
<feature type="domain" description="RagB/SusD" evidence="6">
    <location>
        <begin position="316"/>
        <end position="461"/>
    </location>
</feature>
<dbReference type="Proteomes" id="UP000461730">
    <property type="component" value="Unassembled WGS sequence"/>
</dbReference>
<comment type="similarity">
    <text evidence="2">Belongs to the SusD family.</text>
</comment>
<evidence type="ECO:0000256" key="2">
    <source>
        <dbReference type="ARBA" id="ARBA00006275"/>
    </source>
</evidence>
<comment type="caution">
    <text evidence="8">The sequence shown here is derived from an EMBL/GenBank/DDBJ whole genome shotgun (WGS) entry which is preliminary data.</text>
</comment>
<name>A0A7K1U7G8_9BACT</name>